<evidence type="ECO:0000256" key="1">
    <source>
        <dbReference type="SAM" id="SignalP"/>
    </source>
</evidence>
<feature type="signal peptide" evidence="1">
    <location>
        <begin position="1"/>
        <end position="17"/>
    </location>
</feature>
<dbReference type="Proteomes" id="UP000287651">
    <property type="component" value="Unassembled WGS sequence"/>
</dbReference>
<feature type="chain" id="PRO_5019521243" evidence="1">
    <location>
        <begin position="18"/>
        <end position="62"/>
    </location>
</feature>
<proteinExistence type="predicted"/>
<keyword evidence="1" id="KW-0732">Signal</keyword>
<protein>
    <submittedName>
        <fullName evidence="2">Uncharacterized protein</fullName>
    </submittedName>
</protein>
<name>A0A426YT09_ENSVE</name>
<accession>A0A426YT09</accession>
<reference evidence="2 3" key="1">
    <citation type="journal article" date="2014" name="Agronomy (Basel)">
        <title>A Draft Genome Sequence for Ensete ventricosum, the Drought-Tolerant Tree Against Hunger.</title>
        <authorList>
            <person name="Harrison J."/>
            <person name="Moore K.A."/>
            <person name="Paszkiewicz K."/>
            <person name="Jones T."/>
            <person name="Grant M."/>
            <person name="Ambacheew D."/>
            <person name="Muzemil S."/>
            <person name="Studholme D.J."/>
        </authorList>
    </citation>
    <scope>NUCLEOTIDE SEQUENCE [LARGE SCALE GENOMIC DNA]</scope>
</reference>
<dbReference type="AlphaFoldDB" id="A0A426YT09"/>
<sequence length="62" mass="6792">FLLLLLLPLLLSPSIDRRQSILAVPPNSGRSAYRSAGGSVRTVRYVDLPLDKANLGFESYFG</sequence>
<evidence type="ECO:0000313" key="3">
    <source>
        <dbReference type="Proteomes" id="UP000287651"/>
    </source>
</evidence>
<organism evidence="2 3">
    <name type="scientific">Ensete ventricosum</name>
    <name type="common">Abyssinian banana</name>
    <name type="synonym">Musa ensete</name>
    <dbReference type="NCBI Taxonomy" id="4639"/>
    <lineage>
        <taxon>Eukaryota</taxon>
        <taxon>Viridiplantae</taxon>
        <taxon>Streptophyta</taxon>
        <taxon>Embryophyta</taxon>
        <taxon>Tracheophyta</taxon>
        <taxon>Spermatophyta</taxon>
        <taxon>Magnoliopsida</taxon>
        <taxon>Liliopsida</taxon>
        <taxon>Zingiberales</taxon>
        <taxon>Musaceae</taxon>
        <taxon>Ensete</taxon>
    </lineage>
</organism>
<gene>
    <name evidence="2" type="ORF">B296_00033259</name>
</gene>
<comment type="caution">
    <text evidence="2">The sequence shown here is derived from an EMBL/GenBank/DDBJ whole genome shotgun (WGS) entry which is preliminary data.</text>
</comment>
<feature type="non-terminal residue" evidence="2">
    <location>
        <position position="1"/>
    </location>
</feature>
<dbReference type="EMBL" id="AMZH03010393">
    <property type="protein sequence ID" value="RRT54835.1"/>
    <property type="molecule type" value="Genomic_DNA"/>
</dbReference>
<evidence type="ECO:0000313" key="2">
    <source>
        <dbReference type="EMBL" id="RRT54835.1"/>
    </source>
</evidence>